<dbReference type="Proteomes" id="UP000006591">
    <property type="component" value="Chromosome 1"/>
</dbReference>
<dbReference type="AlphaFoldDB" id="A0A0E0FFJ2"/>
<evidence type="ECO:0000256" key="2">
    <source>
        <dbReference type="ARBA" id="ARBA00004906"/>
    </source>
</evidence>
<protein>
    <recommendedName>
        <fullName evidence="4">RING-type E3 ubiquitin transferase</fullName>
        <ecNumber evidence="4">2.3.2.27</ecNumber>
    </recommendedName>
</protein>
<name>A0A0E0FFJ2_ORYNI</name>
<dbReference type="Pfam" id="PF21361">
    <property type="entry name" value="Sina_ZnF"/>
    <property type="match status" value="1"/>
</dbReference>
<dbReference type="PANTHER" id="PTHR46632:SF9">
    <property type="entry name" value="RING-TYPE E3 UBIQUITIN TRANSFERASE"/>
    <property type="match status" value="1"/>
</dbReference>
<dbReference type="InterPro" id="IPR049548">
    <property type="entry name" value="Sina-like_RING"/>
</dbReference>
<feature type="domain" description="SIAH-type" evidence="13">
    <location>
        <begin position="124"/>
        <end position="182"/>
    </location>
</feature>
<keyword evidence="5" id="KW-0808">Transferase</keyword>
<comment type="function">
    <text evidence="10">E3 ubiquitin-protein ligase that mediates ubiquitination and subsequent proteasomal degradation of target proteins. E3 ubiquitin ligases accept ubiquitin from an E2 ubiquitin-conjugating enzyme in the form of a thioester and then directly transfers the ubiquitin to targeted substrates. It probably triggers the ubiquitin-mediated degradation of different substrates.</text>
</comment>
<proteinExistence type="inferred from homology"/>
<dbReference type="eggNOG" id="KOG3002">
    <property type="taxonomic scope" value="Eukaryota"/>
</dbReference>
<feature type="region of interest" description="Disordered" evidence="12">
    <location>
        <begin position="1"/>
        <end position="49"/>
    </location>
</feature>
<dbReference type="PROSITE" id="PS51081">
    <property type="entry name" value="ZF_SIAH"/>
    <property type="match status" value="2"/>
</dbReference>
<comment type="catalytic activity">
    <reaction evidence="1">
        <text>S-ubiquitinyl-[E2 ubiquitin-conjugating enzyme]-L-cysteine + [acceptor protein]-L-lysine = [E2 ubiquitin-conjugating enzyme]-L-cysteine + N(6)-ubiquitinyl-[acceptor protein]-L-lysine.</text>
        <dbReference type="EC" id="2.3.2.27"/>
    </reaction>
</comment>
<accession>A0A0E0FFJ2</accession>
<reference evidence="14" key="2">
    <citation type="submission" date="2018-04" db="EMBL/GenBank/DDBJ databases">
        <title>OnivRS2 (Oryza nivara Reference Sequence Version 2).</title>
        <authorList>
            <person name="Zhang J."/>
            <person name="Kudrna D."/>
            <person name="Lee S."/>
            <person name="Talag J."/>
            <person name="Rajasekar S."/>
            <person name="Welchert J."/>
            <person name="Hsing Y.-I."/>
            <person name="Wing R.A."/>
        </authorList>
    </citation>
    <scope>NUCLEOTIDE SEQUENCE [LARGE SCALE GENOMIC DNA]</scope>
</reference>
<dbReference type="GO" id="GO:0008270">
    <property type="term" value="F:zinc ion binding"/>
    <property type="evidence" value="ECO:0007669"/>
    <property type="project" value="UniProtKB-KW"/>
</dbReference>
<evidence type="ECO:0000256" key="3">
    <source>
        <dbReference type="ARBA" id="ARBA00009119"/>
    </source>
</evidence>
<evidence type="ECO:0000256" key="1">
    <source>
        <dbReference type="ARBA" id="ARBA00000900"/>
    </source>
</evidence>
<keyword evidence="9" id="KW-0862">Zinc</keyword>
<feature type="domain" description="SIAH-type" evidence="13">
    <location>
        <begin position="485"/>
        <end position="543"/>
    </location>
</feature>
<evidence type="ECO:0000256" key="4">
    <source>
        <dbReference type="ARBA" id="ARBA00012483"/>
    </source>
</evidence>
<keyword evidence="7 11" id="KW-0863">Zinc-finger</keyword>
<dbReference type="HOGENOM" id="CLU_390495_0_0_1"/>
<feature type="compositionally biased region" description="Acidic residues" evidence="12">
    <location>
        <begin position="30"/>
        <end position="44"/>
    </location>
</feature>
<evidence type="ECO:0000256" key="5">
    <source>
        <dbReference type="ARBA" id="ARBA00022679"/>
    </source>
</evidence>
<organism evidence="14">
    <name type="scientific">Oryza nivara</name>
    <name type="common">Indian wild rice</name>
    <name type="synonym">Oryza sativa f. spontanea</name>
    <dbReference type="NCBI Taxonomy" id="4536"/>
    <lineage>
        <taxon>Eukaryota</taxon>
        <taxon>Viridiplantae</taxon>
        <taxon>Streptophyta</taxon>
        <taxon>Embryophyta</taxon>
        <taxon>Tracheophyta</taxon>
        <taxon>Spermatophyta</taxon>
        <taxon>Magnoliopsida</taxon>
        <taxon>Liliopsida</taxon>
        <taxon>Poales</taxon>
        <taxon>Poaceae</taxon>
        <taxon>BOP clade</taxon>
        <taxon>Oryzoideae</taxon>
        <taxon>Oryzeae</taxon>
        <taxon>Oryzinae</taxon>
        <taxon>Oryza</taxon>
    </lineage>
</organism>
<evidence type="ECO:0000256" key="8">
    <source>
        <dbReference type="ARBA" id="ARBA00022786"/>
    </source>
</evidence>
<dbReference type="EC" id="2.3.2.27" evidence="4"/>
<evidence type="ECO:0000256" key="12">
    <source>
        <dbReference type="SAM" id="MobiDB-lite"/>
    </source>
</evidence>
<dbReference type="Gene3D" id="3.30.40.10">
    <property type="entry name" value="Zinc/RING finger domain, C3HC4 (zinc finger)"/>
    <property type="match status" value="2"/>
</dbReference>
<keyword evidence="8" id="KW-0833">Ubl conjugation pathway</keyword>
<dbReference type="STRING" id="4536.A0A0E0FFJ2"/>
<dbReference type="Pfam" id="PF21362">
    <property type="entry name" value="Sina_RING"/>
    <property type="match status" value="1"/>
</dbReference>
<feature type="region of interest" description="Disordered" evidence="12">
    <location>
        <begin position="321"/>
        <end position="342"/>
    </location>
</feature>
<evidence type="ECO:0000313" key="15">
    <source>
        <dbReference type="Proteomes" id="UP000006591"/>
    </source>
</evidence>
<dbReference type="Gramene" id="ONIVA01G01650.1">
    <property type="protein sequence ID" value="ONIVA01G01650.1"/>
    <property type="gene ID" value="ONIVA01G01650"/>
</dbReference>
<evidence type="ECO:0000256" key="9">
    <source>
        <dbReference type="ARBA" id="ARBA00022833"/>
    </source>
</evidence>
<comment type="pathway">
    <text evidence="2">Protein modification; protein ubiquitination.</text>
</comment>
<dbReference type="EnsemblPlants" id="ONIVA01G01650.1">
    <property type="protein sequence ID" value="ONIVA01G01650.1"/>
    <property type="gene ID" value="ONIVA01G01650"/>
</dbReference>
<evidence type="ECO:0000256" key="10">
    <source>
        <dbReference type="ARBA" id="ARBA00024004"/>
    </source>
</evidence>
<dbReference type="InterPro" id="IPR044286">
    <property type="entry name" value="SINL_plant"/>
</dbReference>
<dbReference type="PANTHER" id="PTHR46632">
    <property type="entry name" value="E3 UBIQUITIN-PROTEIN LIGASE SINA-LIKE 4"/>
    <property type="match status" value="1"/>
</dbReference>
<dbReference type="SUPFAM" id="SSF49599">
    <property type="entry name" value="TRAF domain-like"/>
    <property type="match status" value="2"/>
</dbReference>
<evidence type="ECO:0000256" key="6">
    <source>
        <dbReference type="ARBA" id="ARBA00022723"/>
    </source>
</evidence>
<evidence type="ECO:0000256" key="7">
    <source>
        <dbReference type="ARBA" id="ARBA00022771"/>
    </source>
</evidence>
<evidence type="ECO:0000256" key="11">
    <source>
        <dbReference type="PROSITE-ProRule" id="PRU00455"/>
    </source>
</evidence>
<evidence type="ECO:0000313" key="14">
    <source>
        <dbReference type="EnsemblPlants" id="ONIVA01G01650.1"/>
    </source>
</evidence>
<keyword evidence="15" id="KW-1185">Reference proteome</keyword>
<dbReference type="InterPro" id="IPR013010">
    <property type="entry name" value="Znf_SIAH"/>
</dbReference>
<sequence>MAEQNKRSSSAAENGHAGGKKARANVEVKQEEEEAEEGEMSQEEESAKTGPLVVATAMDDPQIDVRIAVGLLHCHACLLPLKPPVFKCEAAHVVCSGCRGQHGQLCRRAAAYAHCAELDAIVGAAKVACAHAPYGCDSYVVYGAAAEHQRACPCAPCSCPDPGCGFRGSPAALLGHFATDHPWPVTQISYAKPCKLAVPLPRRCHVLVGEDDRAVFLVVSPSPCGVGVGAAGAAVCVACVRANGDDAAAAQYKCKLWVEVPTNSDNMVMMTSKVRSSDLSGGFPAAEQGMFLVVPPELLHEVSGETPILSIRIDRAAAAIAKPTTPRARSQRRLHQQGHTQEPIATTATTTMQHGEQSGAKKAAAWVVSPNGQVKREMAVEAARGEGAAAGAGAGEEEEVQAGGMIAAAVGDGFEGVEISVRIDLAVLHCPLCLLPLKPPTYQCAAGHLACSSCHGDVPGKPCHACGGGGGVYARCPGLDTFLRAAKILCPNDLFGCRSYVAYHDAAAHQRACPHAPCSCSEPRCDFLGSPPMLLAHLVADHSWPVSKVPYGEVLTIHVPESERRHLVVAGGAGGDDERVFVLSVGALGVARAVSVACVRANAAAGPRFRCKLWAHAPGGADADFVHMDSAVASSAAAPGGEVAVDEEARFLTVPPCFLHLLDAGTSKEMLIRLSISIDIEIDMS</sequence>
<dbReference type="InterPro" id="IPR013083">
    <property type="entry name" value="Znf_RING/FYVE/PHD"/>
</dbReference>
<reference evidence="14" key="1">
    <citation type="submission" date="2015-04" db="UniProtKB">
        <authorList>
            <consortium name="EnsemblPlants"/>
        </authorList>
    </citation>
    <scope>IDENTIFICATION</scope>
    <source>
        <strain evidence="14">SL10</strain>
    </source>
</reference>
<dbReference type="GO" id="GO:0061630">
    <property type="term" value="F:ubiquitin protein ligase activity"/>
    <property type="evidence" value="ECO:0007669"/>
    <property type="project" value="UniProtKB-EC"/>
</dbReference>
<comment type="similarity">
    <text evidence="3">Belongs to the SINA (Seven in absentia) family.</text>
</comment>
<evidence type="ECO:0000259" key="13">
    <source>
        <dbReference type="PROSITE" id="PS51081"/>
    </source>
</evidence>
<keyword evidence="6" id="KW-0479">Metal-binding</keyword>